<dbReference type="Proteomes" id="UP000251891">
    <property type="component" value="Unassembled WGS sequence"/>
</dbReference>
<name>A0A365HAW4_9ACTN</name>
<dbReference type="OrthoDB" id="3173428at2"/>
<dbReference type="Pfam" id="PF07969">
    <property type="entry name" value="Amidohydro_3"/>
    <property type="match status" value="1"/>
</dbReference>
<accession>A0A365HAW4</accession>
<protein>
    <submittedName>
        <fullName evidence="2">Amidohydrolase</fullName>
    </submittedName>
</protein>
<sequence>MTGLLLRDAELDGGVRADVRVRDGRIAEVGALRRRPGEAEHDCRGGALLPGLCDHHLHLHALAAWRRSVRCGPPEVTGRAGLAAALAAARPDEHGWLRGVGYVETVAGDLDAAALDRWYARGPARVQHRSGALWTLNTPAMDAVGLASADHPGVERDGHGAPTGRLWRADGWLRSRLPPAAPPDLAPVGTALARLGITAVTDATPDLDAGSAGAIAAALRGGALPQRVHLLGVPLDGPAPEGPSVGPYKIVLADSGLPAFDALADLIRAAHAAGRAIAAHCVTREALVLLLAALDVAGVRPGDRIEHAALVPAELVPVLAGRGLRVVTQPGFLAHRGDDYLRDLPTRDHPDLYRCASLAAAGVPLALSSDAPYGPLDPWAVIAAAVHRRTPAGRVAGPDERLAPARALDAYLAPPGDPGGPPARVRPGAAADLVLLHVPLAVALAGPEPGLVRSVWIGGRAR</sequence>
<dbReference type="RefSeq" id="WP_111863509.1">
    <property type="nucleotide sequence ID" value="NZ_QLYX01000002.1"/>
</dbReference>
<dbReference type="PANTHER" id="PTHR22642">
    <property type="entry name" value="IMIDAZOLONEPROPIONASE"/>
    <property type="match status" value="1"/>
</dbReference>
<evidence type="ECO:0000259" key="1">
    <source>
        <dbReference type="Pfam" id="PF07969"/>
    </source>
</evidence>
<dbReference type="GO" id="GO:0016810">
    <property type="term" value="F:hydrolase activity, acting on carbon-nitrogen (but not peptide) bonds"/>
    <property type="evidence" value="ECO:0007669"/>
    <property type="project" value="InterPro"/>
</dbReference>
<gene>
    <name evidence="2" type="ORF">DPM19_04405</name>
</gene>
<feature type="domain" description="Amidohydrolase 3" evidence="1">
    <location>
        <begin position="41"/>
        <end position="460"/>
    </location>
</feature>
<dbReference type="InterPro" id="IPR011059">
    <property type="entry name" value="Metal-dep_hydrolase_composite"/>
</dbReference>
<dbReference type="SUPFAM" id="SSF51556">
    <property type="entry name" value="Metallo-dependent hydrolases"/>
    <property type="match status" value="1"/>
</dbReference>
<proteinExistence type="predicted"/>
<dbReference type="InterPro" id="IPR013108">
    <property type="entry name" value="Amidohydro_3"/>
</dbReference>
<dbReference type="Gene3D" id="3.20.20.140">
    <property type="entry name" value="Metal-dependent hydrolases"/>
    <property type="match status" value="1"/>
</dbReference>
<dbReference type="InterPro" id="IPR032466">
    <property type="entry name" value="Metal_Hydrolase"/>
</dbReference>
<dbReference type="Gene3D" id="2.30.40.10">
    <property type="entry name" value="Urease, subunit C, domain 1"/>
    <property type="match status" value="1"/>
</dbReference>
<dbReference type="AlphaFoldDB" id="A0A365HAW4"/>
<organism evidence="2 3">
    <name type="scientific">Actinomadura craniellae</name>
    <dbReference type="NCBI Taxonomy" id="2231787"/>
    <lineage>
        <taxon>Bacteria</taxon>
        <taxon>Bacillati</taxon>
        <taxon>Actinomycetota</taxon>
        <taxon>Actinomycetes</taxon>
        <taxon>Streptosporangiales</taxon>
        <taxon>Thermomonosporaceae</taxon>
        <taxon>Actinomadura</taxon>
    </lineage>
</organism>
<evidence type="ECO:0000313" key="3">
    <source>
        <dbReference type="Proteomes" id="UP000251891"/>
    </source>
</evidence>
<dbReference type="PANTHER" id="PTHR22642:SF2">
    <property type="entry name" value="PROTEIN LONG AFTER FAR-RED 3"/>
    <property type="match status" value="1"/>
</dbReference>
<dbReference type="EMBL" id="QLYX01000002">
    <property type="protein sequence ID" value="RAY16169.1"/>
    <property type="molecule type" value="Genomic_DNA"/>
</dbReference>
<keyword evidence="3" id="KW-1185">Reference proteome</keyword>
<comment type="caution">
    <text evidence="2">The sequence shown here is derived from an EMBL/GenBank/DDBJ whole genome shotgun (WGS) entry which is preliminary data.</text>
</comment>
<dbReference type="SUPFAM" id="SSF51338">
    <property type="entry name" value="Composite domain of metallo-dependent hydrolases"/>
    <property type="match status" value="1"/>
</dbReference>
<keyword evidence="2" id="KW-0378">Hydrolase</keyword>
<reference evidence="2 3" key="1">
    <citation type="submission" date="2018-06" db="EMBL/GenBank/DDBJ databases">
        <title>Actinomadura craniellae sp. nov. isolated from marine sponge Craniella sp.</title>
        <authorList>
            <person name="Li L."/>
            <person name="Xu Q.H."/>
            <person name="Lin H.W."/>
            <person name="Lu Y.H."/>
        </authorList>
    </citation>
    <scope>NUCLEOTIDE SEQUENCE [LARGE SCALE GENOMIC DNA]</scope>
    <source>
        <strain evidence="2 3">LHW63021</strain>
    </source>
</reference>
<evidence type="ECO:0000313" key="2">
    <source>
        <dbReference type="EMBL" id="RAY16169.1"/>
    </source>
</evidence>